<dbReference type="Proteomes" id="UP000654452">
    <property type="component" value="Unassembled WGS sequence"/>
</dbReference>
<dbReference type="PANTHER" id="PTHR33121:SF70">
    <property type="entry name" value="SIGNALING PROTEIN YKOW"/>
    <property type="match status" value="1"/>
</dbReference>
<evidence type="ECO:0000259" key="1">
    <source>
        <dbReference type="PROSITE" id="PS50883"/>
    </source>
</evidence>
<proteinExistence type="predicted"/>
<accession>A0ABS1I665</accession>
<feature type="domain" description="EAL" evidence="1">
    <location>
        <begin position="1"/>
        <end position="122"/>
    </location>
</feature>
<dbReference type="EMBL" id="JAEPIV010000027">
    <property type="protein sequence ID" value="MBK4722562.1"/>
    <property type="molecule type" value="Genomic_DNA"/>
</dbReference>
<evidence type="ECO:0000313" key="3">
    <source>
        <dbReference type="Proteomes" id="UP000654452"/>
    </source>
</evidence>
<name>A0ABS1I665_9PROT</name>
<dbReference type="RefSeq" id="WP_200486996.1">
    <property type="nucleotide sequence ID" value="NZ_JAEPIV010000027.1"/>
</dbReference>
<protein>
    <submittedName>
        <fullName evidence="2">EAL domain-containing protein</fullName>
    </submittedName>
</protein>
<dbReference type="Gene3D" id="3.20.20.450">
    <property type="entry name" value="EAL domain"/>
    <property type="match status" value="1"/>
</dbReference>
<reference evidence="2 3" key="1">
    <citation type="submission" date="2021-01" db="EMBL/GenBank/DDBJ databases">
        <title>Azospirillum sp. YIM DDC1 draft genome.</title>
        <authorList>
            <person name="Wang Y.-X."/>
        </authorList>
    </citation>
    <scope>NUCLEOTIDE SEQUENCE [LARGE SCALE GENOMIC DNA]</scope>
    <source>
        <strain evidence="2 3">YIM DDC1</strain>
    </source>
</reference>
<dbReference type="InterPro" id="IPR050706">
    <property type="entry name" value="Cyclic-di-GMP_PDE-like"/>
</dbReference>
<gene>
    <name evidence="2" type="ORF">JJL56_27275</name>
</gene>
<organism evidence="2 3">
    <name type="scientific">Azospirillum aestuarii</name>
    <dbReference type="NCBI Taxonomy" id="2802052"/>
    <lineage>
        <taxon>Bacteria</taxon>
        <taxon>Pseudomonadati</taxon>
        <taxon>Pseudomonadota</taxon>
        <taxon>Alphaproteobacteria</taxon>
        <taxon>Rhodospirillales</taxon>
        <taxon>Azospirillaceae</taxon>
        <taxon>Azospirillum</taxon>
    </lineage>
</organism>
<comment type="caution">
    <text evidence="2">The sequence shown here is derived from an EMBL/GenBank/DDBJ whole genome shotgun (WGS) entry which is preliminary data.</text>
</comment>
<dbReference type="SMART" id="SM00052">
    <property type="entry name" value="EAL"/>
    <property type="match status" value="1"/>
</dbReference>
<sequence>MIDDTERALAALTALKAAGVRIALDDFGTGYSSLSYLQKFTFDKLKIDRSFVQLMAENRESLSIIRTILALAKSLDIAVTAEGVETEEQRTLLKNESCNQLQGYLIGRPVPASELARFYEPA</sequence>
<dbReference type="CDD" id="cd01948">
    <property type="entry name" value="EAL"/>
    <property type="match status" value="1"/>
</dbReference>
<keyword evidence="3" id="KW-1185">Reference proteome</keyword>
<dbReference type="SUPFAM" id="SSF141868">
    <property type="entry name" value="EAL domain-like"/>
    <property type="match status" value="1"/>
</dbReference>
<dbReference type="PROSITE" id="PS50883">
    <property type="entry name" value="EAL"/>
    <property type="match status" value="1"/>
</dbReference>
<dbReference type="InterPro" id="IPR035919">
    <property type="entry name" value="EAL_sf"/>
</dbReference>
<evidence type="ECO:0000313" key="2">
    <source>
        <dbReference type="EMBL" id="MBK4722562.1"/>
    </source>
</evidence>
<dbReference type="Pfam" id="PF00563">
    <property type="entry name" value="EAL"/>
    <property type="match status" value="1"/>
</dbReference>
<dbReference type="PANTHER" id="PTHR33121">
    <property type="entry name" value="CYCLIC DI-GMP PHOSPHODIESTERASE PDEF"/>
    <property type="match status" value="1"/>
</dbReference>
<dbReference type="InterPro" id="IPR001633">
    <property type="entry name" value="EAL_dom"/>
</dbReference>